<dbReference type="InterPro" id="IPR011009">
    <property type="entry name" value="Kinase-like_dom_sf"/>
</dbReference>
<name>A0A0N4WDS3_HAEPC</name>
<dbReference type="EMBL" id="UZAF01016920">
    <property type="protein sequence ID" value="VDO35689.1"/>
    <property type="molecule type" value="Genomic_DNA"/>
</dbReference>
<dbReference type="GO" id="GO:0007169">
    <property type="term" value="P:cell surface receptor protein tyrosine kinase signaling pathway"/>
    <property type="evidence" value="ECO:0007669"/>
    <property type="project" value="TreeGrafter"/>
</dbReference>
<accession>A0A0N4WDS3</accession>
<dbReference type="PRINTS" id="PR00109">
    <property type="entry name" value="TYRKINASE"/>
</dbReference>
<gene>
    <name evidence="2" type="ORF">HPLM_LOCUS8740</name>
</gene>
<dbReference type="PROSITE" id="PS50011">
    <property type="entry name" value="PROTEIN_KINASE_DOM"/>
    <property type="match status" value="1"/>
</dbReference>
<dbReference type="InterPro" id="IPR050122">
    <property type="entry name" value="RTK"/>
</dbReference>
<dbReference type="GO" id="GO:0043235">
    <property type="term" value="C:receptor complex"/>
    <property type="evidence" value="ECO:0007669"/>
    <property type="project" value="TreeGrafter"/>
</dbReference>
<dbReference type="Gene3D" id="1.10.510.10">
    <property type="entry name" value="Transferase(Phosphotransferase) domain 1"/>
    <property type="match status" value="1"/>
</dbReference>
<evidence type="ECO:0000259" key="1">
    <source>
        <dbReference type="PROSITE" id="PS50011"/>
    </source>
</evidence>
<dbReference type="PANTHER" id="PTHR24416:SF611">
    <property type="entry name" value="TYROSINE-PROTEIN KINASE TRANSMEMBRANE RECEPTOR ROR"/>
    <property type="match status" value="1"/>
</dbReference>
<dbReference type="AlphaFoldDB" id="A0A0N4WDS3"/>
<dbReference type="GO" id="GO:0005886">
    <property type="term" value="C:plasma membrane"/>
    <property type="evidence" value="ECO:0007669"/>
    <property type="project" value="TreeGrafter"/>
</dbReference>
<dbReference type="PANTHER" id="PTHR24416">
    <property type="entry name" value="TYROSINE-PROTEIN KINASE RECEPTOR"/>
    <property type="match status" value="1"/>
</dbReference>
<dbReference type="GO" id="GO:0005524">
    <property type="term" value="F:ATP binding"/>
    <property type="evidence" value="ECO:0007669"/>
    <property type="project" value="InterPro"/>
</dbReference>
<sequence>QAPEVIATRVYTAKSDVYSYGILLWEIFNYGQTPYKGMDNKTVREKVIFDPKFRPPTDETLPLAVLKIMNTCWRADPEKRPTMARVVQYFKTAGPEK</sequence>
<dbReference type="GO" id="GO:0004714">
    <property type="term" value="F:transmembrane receptor protein tyrosine kinase activity"/>
    <property type="evidence" value="ECO:0007669"/>
    <property type="project" value="TreeGrafter"/>
</dbReference>
<feature type="domain" description="Protein kinase" evidence="1">
    <location>
        <begin position="1"/>
        <end position="90"/>
    </location>
</feature>
<dbReference type="SMART" id="SM00219">
    <property type="entry name" value="TyrKc"/>
    <property type="match status" value="1"/>
</dbReference>
<dbReference type="OrthoDB" id="535945at2759"/>
<reference evidence="2 3" key="2">
    <citation type="submission" date="2018-11" db="EMBL/GenBank/DDBJ databases">
        <authorList>
            <consortium name="Pathogen Informatics"/>
        </authorList>
    </citation>
    <scope>NUCLEOTIDE SEQUENCE [LARGE SCALE GENOMIC DNA]</scope>
    <source>
        <strain evidence="2 3">MHpl1</strain>
    </source>
</reference>
<dbReference type="STRING" id="6290.A0A0N4WDS3"/>
<evidence type="ECO:0000313" key="3">
    <source>
        <dbReference type="Proteomes" id="UP000268014"/>
    </source>
</evidence>
<evidence type="ECO:0000313" key="4">
    <source>
        <dbReference type="WBParaSite" id="HPLM_0000874801-mRNA-1"/>
    </source>
</evidence>
<dbReference type="InterPro" id="IPR000719">
    <property type="entry name" value="Prot_kinase_dom"/>
</dbReference>
<protein>
    <submittedName>
        <fullName evidence="4">Non-specific protein-tyrosine kinase</fullName>
    </submittedName>
</protein>
<dbReference type="Pfam" id="PF07714">
    <property type="entry name" value="PK_Tyr_Ser-Thr"/>
    <property type="match status" value="1"/>
</dbReference>
<reference evidence="4" key="1">
    <citation type="submission" date="2017-02" db="UniProtKB">
        <authorList>
            <consortium name="WormBaseParasite"/>
        </authorList>
    </citation>
    <scope>IDENTIFICATION</scope>
</reference>
<proteinExistence type="predicted"/>
<organism evidence="4">
    <name type="scientific">Haemonchus placei</name>
    <name type="common">Barber's pole worm</name>
    <dbReference type="NCBI Taxonomy" id="6290"/>
    <lineage>
        <taxon>Eukaryota</taxon>
        <taxon>Metazoa</taxon>
        <taxon>Ecdysozoa</taxon>
        <taxon>Nematoda</taxon>
        <taxon>Chromadorea</taxon>
        <taxon>Rhabditida</taxon>
        <taxon>Rhabditina</taxon>
        <taxon>Rhabditomorpha</taxon>
        <taxon>Strongyloidea</taxon>
        <taxon>Trichostrongylidae</taxon>
        <taxon>Haemonchus</taxon>
    </lineage>
</organism>
<evidence type="ECO:0000313" key="2">
    <source>
        <dbReference type="EMBL" id="VDO35689.1"/>
    </source>
</evidence>
<dbReference type="Proteomes" id="UP000268014">
    <property type="component" value="Unassembled WGS sequence"/>
</dbReference>
<dbReference type="WBParaSite" id="HPLM_0000874801-mRNA-1">
    <property type="protein sequence ID" value="HPLM_0000874801-mRNA-1"/>
    <property type="gene ID" value="HPLM_0000874801"/>
</dbReference>
<dbReference type="SUPFAM" id="SSF56112">
    <property type="entry name" value="Protein kinase-like (PK-like)"/>
    <property type="match status" value="1"/>
</dbReference>
<dbReference type="OMA" id="CCEMAYK"/>
<dbReference type="InterPro" id="IPR020635">
    <property type="entry name" value="Tyr_kinase_cat_dom"/>
</dbReference>
<dbReference type="InterPro" id="IPR001245">
    <property type="entry name" value="Ser-Thr/Tyr_kinase_cat_dom"/>
</dbReference>
<keyword evidence="3" id="KW-1185">Reference proteome</keyword>